<dbReference type="GO" id="GO:0000028">
    <property type="term" value="P:ribosomal small subunit assembly"/>
    <property type="evidence" value="ECO:0007669"/>
    <property type="project" value="TreeGrafter"/>
</dbReference>
<feature type="region of interest" description="Disordered" evidence="4">
    <location>
        <begin position="188"/>
        <end position="219"/>
    </location>
</feature>
<dbReference type="GO" id="GO:0003723">
    <property type="term" value="F:RNA binding"/>
    <property type="evidence" value="ECO:0007669"/>
    <property type="project" value="TreeGrafter"/>
</dbReference>
<gene>
    <name evidence="5" type="ORF">PENSUB_11967</name>
</gene>
<sequence>MGGVSVRDVDVSVLDKIDGFRSSGRRPVCMVEDDGWVRLGGVKIDKGNGYMGILGSLSDQRILVSPIAESAGRNSAVSTFAQKFIAAYSAFLKRQGKLPIPGWVDTVKTSASNELPPQDADWFYVRAAAVARHIYMRKTVGVGRLRKVHGSTKNRGARPAHHVDASGSVDRKALQALEKIGVLEVDEEKGGRRITQSGQRDLDRIAKTTVDEDEESDEE</sequence>
<dbReference type="SMART" id="SM01413">
    <property type="entry name" value="Ribosomal_S19e"/>
    <property type="match status" value="1"/>
</dbReference>
<evidence type="ECO:0000313" key="6">
    <source>
        <dbReference type="Proteomes" id="UP000186955"/>
    </source>
</evidence>
<dbReference type="InterPro" id="IPR036388">
    <property type="entry name" value="WH-like_DNA-bd_sf"/>
</dbReference>
<dbReference type="Gene3D" id="1.10.10.10">
    <property type="entry name" value="Winged helix-like DNA-binding domain superfamily/Winged helix DNA-binding domain"/>
    <property type="match status" value="1"/>
</dbReference>
<evidence type="ECO:0000256" key="2">
    <source>
        <dbReference type="ARBA" id="ARBA00022980"/>
    </source>
</evidence>
<comment type="caution">
    <text evidence="5">The sequence shown here is derived from an EMBL/GenBank/DDBJ whole genome shotgun (WGS) entry which is preliminary data.</text>
</comment>
<dbReference type="PANTHER" id="PTHR11710">
    <property type="entry name" value="40S RIBOSOMAL PROTEIN S19"/>
    <property type="match status" value="1"/>
</dbReference>
<keyword evidence="6" id="KW-1185">Reference proteome</keyword>
<dbReference type="InterPro" id="IPR001266">
    <property type="entry name" value="Ribosomal_eS19"/>
</dbReference>
<dbReference type="GO" id="GO:0006412">
    <property type="term" value="P:translation"/>
    <property type="evidence" value="ECO:0007669"/>
    <property type="project" value="InterPro"/>
</dbReference>
<dbReference type="SUPFAM" id="SSF46785">
    <property type="entry name" value="Winged helix' DNA-binding domain"/>
    <property type="match status" value="1"/>
</dbReference>
<keyword evidence="2 5" id="KW-0689">Ribosomal protein</keyword>
<reference evidence="5 6" key="1">
    <citation type="submission" date="2016-10" db="EMBL/GenBank/DDBJ databases">
        <title>Genome sequence of the ascomycete fungus Penicillium subrubescens.</title>
        <authorList>
            <person name="De Vries R.P."/>
            <person name="Peng M."/>
            <person name="Dilokpimol A."/>
            <person name="Hilden K."/>
            <person name="Makela M.R."/>
            <person name="Grigoriev I."/>
            <person name="Riley R."/>
            <person name="Granchi Z."/>
        </authorList>
    </citation>
    <scope>NUCLEOTIDE SEQUENCE [LARGE SCALE GENOMIC DNA]</scope>
    <source>
        <strain evidence="5 6">CBS 132785</strain>
    </source>
</reference>
<dbReference type="PANTHER" id="PTHR11710:SF0">
    <property type="entry name" value="40S RIBOSOMAL PROTEIN S19"/>
    <property type="match status" value="1"/>
</dbReference>
<dbReference type="AlphaFoldDB" id="A0A1Q5T089"/>
<accession>A0A1Q5T089</accession>
<evidence type="ECO:0000313" key="5">
    <source>
        <dbReference type="EMBL" id="OKO93688.1"/>
    </source>
</evidence>
<dbReference type="Pfam" id="PF01090">
    <property type="entry name" value="Ribosomal_S19e"/>
    <property type="match status" value="1"/>
</dbReference>
<evidence type="ECO:0000256" key="3">
    <source>
        <dbReference type="ARBA" id="ARBA00023274"/>
    </source>
</evidence>
<dbReference type="InterPro" id="IPR036390">
    <property type="entry name" value="WH_DNA-bd_sf"/>
</dbReference>
<feature type="compositionally biased region" description="Basic residues" evidence="4">
    <location>
        <begin position="149"/>
        <end position="160"/>
    </location>
</feature>
<dbReference type="GO" id="GO:0003735">
    <property type="term" value="F:structural constituent of ribosome"/>
    <property type="evidence" value="ECO:0007669"/>
    <property type="project" value="InterPro"/>
</dbReference>
<dbReference type="PROSITE" id="PS00628">
    <property type="entry name" value="RIBOSOMAL_S19E"/>
    <property type="match status" value="1"/>
</dbReference>
<feature type="region of interest" description="Disordered" evidence="4">
    <location>
        <begin position="149"/>
        <end position="168"/>
    </location>
</feature>
<dbReference type="Proteomes" id="UP000186955">
    <property type="component" value="Unassembled WGS sequence"/>
</dbReference>
<keyword evidence="3" id="KW-0687">Ribonucleoprotein</keyword>
<feature type="compositionally biased region" description="Basic and acidic residues" evidence="4">
    <location>
        <begin position="200"/>
        <end position="210"/>
    </location>
</feature>
<evidence type="ECO:0000256" key="1">
    <source>
        <dbReference type="ARBA" id="ARBA00010014"/>
    </source>
</evidence>
<comment type="similarity">
    <text evidence="1">Belongs to the eukaryotic ribosomal protein eS19 family.</text>
</comment>
<dbReference type="InterPro" id="IPR018277">
    <property type="entry name" value="Ribosomal_eS19_CS"/>
</dbReference>
<name>A0A1Q5T089_9EURO</name>
<dbReference type="STRING" id="1316194.A0A1Q5T089"/>
<dbReference type="GO" id="GO:0022627">
    <property type="term" value="C:cytosolic small ribosomal subunit"/>
    <property type="evidence" value="ECO:0007669"/>
    <property type="project" value="UniProtKB-ARBA"/>
</dbReference>
<dbReference type="FunFam" id="1.10.10.10:FF:000118">
    <property type="entry name" value="40S ribosomal protein S19"/>
    <property type="match status" value="1"/>
</dbReference>
<organism evidence="5 6">
    <name type="scientific">Penicillium subrubescens</name>
    <dbReference type="NCBI Taxonomy" id="1316194"/>
    <lineage>
        <taxon>Eukaryota</taxon>
        <taxon>Fungi</taxon>
        <taxon>Dikarya</taxon>
        <taxon>Ascomycota</taxon>
        <taxon>Pezizomycotina</taxon>
        <taxon>Eurotiomycetes</taxon>
        <taxon>Eurotiomycetidae</taxon>
        <taxon>Eurotiales</taxon>
        <taxon>Aspergillaceae</taxon>
        <taxon>Penicillium</taxon>
    </lineage>
</organism>
<protein>
    <submittedName>
        <fullName evidence="5">40S ribosomal protein S19</fullName>
    </submittedName>
</protein>
<dbReference type="EMBL" id="MNBE01000723">
    <property type="protein sequence ID" value="OKO93688.1"/>
    <property type="molecule type" value="Genomic_DNA"/>
</dbReference>
<evidence type="ECO:0000256" key="4">
    <source>
        <dbReference type="SAM" id="MobiDB-lite"/>
    </source>
</evidence>
<proteinExistence type="inferred from homology"/>